<comment type="subcellular location">
    <subcellularLocation>
        <location evidence="1">Membrane</location>
        <topology evidence="1">Multi-pass membrane protein</topology>
    </subcellularLocation>
</comment>
<evidence type="ECO:0000256" key="3">
    <source>
        <dbReference type="ARBA" id="ARBA00022692"/>
    </source>
</evidence>
<evidence type="ECO:0000256" key="1">
    <source>
        <dbReference type="ARBA" id="ARBA00004141"/>
    </source>
</evidence>
<dbReference type="EMBL" id="PJMY01000003">
    <property type="protein sequence ID" value="PKV94668.1"/>
    <property type="molecule type" value="Genomic_DNA"/>
</dbReference>
<keyword evidence="3 6" id="KW-0812">Transmembrane</keyword>
<accession>A0A8E1VZ63</accession>
<name>A0A2N3WLC8_9PSEU</name>
<reference evidence="8 9" key="1">
    <citation type="submission" date="2017-12" db="EMBL/GenBank/DDBJ databases">
        <title>Sequencing the genomes of 1000 Actinobacteria strains.</title>
        <authorList>
            <person name="Klenk H.-P."/>
        </authorList>
    </citation>
    <scope>NUCLEOTIDE SEQUENCE [LARGE SCALE GENOMIC DNA]</scope>
    <source>
        <strain evidence="8 9">DSM 45165</strain>
    </source>
</reference>
<dbReference type="Proteomes" id="UP000550260">
    <property type="component" value="Unassembled WGS sequence"/>
</dbReference>
<keyword evidence="9" id="KW-1185">Reference proteome</keyword>
<accession>A0A2N3WLC8</accession>
<dbReference type="GO" id="GO:0017004">
    <property type="term" value="P:cytochrome complex assembly"/>
    <property type="evidence" value="ECO:0007669"/>
    <property type="project" value="InterPro"/>
</dbReference>
<protein>
    <submittedName>
        <fullName evidence="8">Heme exporter protein B</fullName>
    </submittedName>
    <submittedName>
        <fullName evidence="7">Heme exporter protein CcmB</fullName>
    </submittedName>
</protein>
<organism evidence="8 9">
    <name type="scientific">Amycolatopsis echigonensis</name>
    <dbReference type="NCBI Taxonomy" id="2576905"/>
    <lineage>
        <taxon>Bacteria</taxon>
        <taxon>Bacillati</taxon>
        <taxon>Actinomycetota</taxon>
        <taxon>Actinomycetes</taxon>
        <taxon>Pseudonocardiales</taxon>
        <taxon>Pseudonocardiaceae</taxon>
        <taxon>Amycolatopsis</taxon>
    </lineage>
</organism>
<feature type="transmembrane region" description="Helical" evidence="6">
    <location>
        <begin position="101"/>
        <end position="127"/>
    </location>
</feature>
<evidence type="ECO:0000256" key="5">
    <source>
        <dbReference type="ARBA" id="ARBA00023136"/>
    </source>
</evidence>
<feature type="transmembrane region" description="Helical" evidence="6">
    <location>
        <begin position="171"/>
        <end position="188"/>
    </location>
</feature>
<evidence type="ECO:0000313" key="10">
    <source>
        <dbReference type="Proteomes" id="UP000550260"/>
    </source>
</evidence>
<feature type="transmembrane region" description="Helical" evidence="6">
    <location>
        <begin position="200"/>
        <end position="222"/>
    </location>
</feature>
<keyword evidence="4 6" id="KW-1133">Transmembrane helix</keyword>
<dbReference type="GO" id="GO:0015232">
    <property type="term" value="F:heme transmembrane transporter activity"/>
    <property type="evidence" value="ECO:0007669"/>
    <property type="project" value="InterPro"/>
</dbReference>
<dbReference type="GO" id="GO:0016020">
    <property type="term" value="C:membrane"/>
    <property type="evidence" value="ECO:0007669"/>
    <property type="project" value="UniProtKB-SubCell"/>
</dbReference>
<dbReference type="EMBL" id="JACJHR010000021">
    <property type="protein sequence ID" value="MBB2500839.1"/>
    <property type="molecule type" value="Genomic_DNA"/>
</dbReference>
<evidence type="ECO:0000256" key="4">
    <source>
        <dbReference type="ARBA" id="ARBA00022989"/>
    </source>
</evidence>
<gene>
    <name evidence="8" type="ORF">ATK30_5548</name>
    <name evidence="7" type="ORF">H5411_17095</name>
</gene>
<feature type="transmembrane region" description="Helical" evidence="6">
    <location>
        <begin position="29"/>
        <end position="50"/>
    </location>
</feature>
<evidence type="ECO:0000313" key="7">
    <source>
        <dbReference type="EMBL" id="MBB2500839.1"/>
    </source>
</evidence>
<evidence type="ECO:0000313" key="9">
    <source>
        <dbReference type="Proteomes" id="UP000233750"/>
    </source>
</evidence>
<dbReference type="OrthoDB" id="5189289at2"/>
<keyword evidence="5 6" id="KW-0472">Membrane</keyword>
<dbReference type="AlphaFoldDB" id="A0A2N3WLC8"/>
<evidence type="ECO:0000313" key="8">
    <source>
        <dbReference type="EMBL" id="PKV94668.1"/>
    </source>
</evidence>
<comment type="caution">
    <text evidence="8">The sequence shown here is derived from an EMBL/GenBank/DDBJ whole genome shotgun (WGS) entry which is preliminary data.</text>
</comment>
<proteinExistence type="inferred from homology"/>
<dbReference type="Pfam" id="PF03379">
    <property type="entry name" value="CcmB"/>
    <property type="match status" value="1"/>
</dbReference>
<dbReference type="PRINTS" id="PR01414">
    <property type="entry name" value="CCMBBIOGNSIS"/>
</dbReference>
<comment type="similarity">
    <text evidence="2">Belongs to the CcmB/CycW/HelB family.</text>
</comment>
<dbReference type="InterPro" id="IPR003544">
    <property type="entry name" value="Cyt_c_biogenesis_CcmB"/>
</dbReference>
<reference evidence="7 10" key="2">
    <citation type="submission" date="2020-08" db="EMBL/GenBank/DDBJ databases">
        <title>Amycolatopsis echigonensis JCM 21831.</title>
        <authorList>
            <person name="Tedsree N."/>
            <person name="Kuncharoen N."/>
            <person name="Likhitwitayawuid K."/>
            <person name="Tanasupawat S."/>
        </authorList>
    </citation>
    <scope>NUCLEOTIDE SEQUENCE [LARGE SCALE GENOMIC DNA]</scope>
    <source>
        <strain evidence="7 10">JCM 21831</strain>
    </source>
</reference>
<sequence length="226" mass="23295">MTVLSPAPLRQARTIAGAELRIEARAGEALWIITPFGAVALLLTPMAVGADRPLLSQLGTGMYWVVVLLFGVLVALRQTATDSPGHLAMLRMTGMPAAARLGGRAAATAVVLLAFETLLLPVMIALYQPDLAGWAWLAAALPLTAAGLAALGTLAGALVHGMAGRSTLGPLLVCPLALPLLLGATELVEEGGYGQVPWLWLLLLVTVTGIGWLALLLGANALEESS</sequence>
<dbReference type="Proteomes" id="UP000233750">
    <property type="component" value="Unassembled WGS sequence"/>
</dbReference>
<feature type="transmembrane region" description="Helical" evidence="6">
    <location>
        <begin position="133"/>
        <end position="159"/>
    </location>
</feature>
<evidence type="ECO:0000256" key="6">
    <source>
        <dbReference type="SAM" id="Phobius"/>
    </source>
</evidence>
<dbReference type="RefSeq" id="WP_037359982.1">
    <property type="nucleotide sequence ID" value="NZ_JACJHR010000021.1"/>
</dbReference>
<evidence type="ECO:0000256" key="2">
    <source>
        <dbReference type="ARBA" id="ARBA00010544"/>
    </source>
</evidence>
<feature type="transmembrane region" description="Helical" evidence="6">
    <location>
        <begin position="62"/>
        <end position="80"/>
    </location>
</feature>